<dbReference type="Proteomes" id="UP000219974">
    <property type="component" value="Chromosome 12"/>
</dbReference>
<evidence type="ECO:0000313" key="2">
    <source>
        <dbReference type="EMBL" id="CXI79020.1"/>
    </source>
</evidence>
<dbReference type="GO" id="GO:0016887">
    <property type="term" value="F:ATP hydrolysis activity"/>
    <property type="evidence" value="ECO:0007669"/>
    <property type="project" value="InterPro"/>
</dbReference>
<dbReference type="SUPFAM" id="SSF52540">
    <property type="entry name" value="P-loop containing nucleoside triphosphate hydrolases"/>
    <property type="match status" value="1"/>
</dbReference>
<dbReference type="GO" id="GO:0005739">
    <property type="term" value="C:mitochondrion"/>
    <property type="evidence" value="ECO:0007669"/>
    <property type="project" value="TreeGrafter"/>
</dbReference>
<name>A0A0Y9YLI4_PLABE</name>
<dbReference type="PANTHER" id="PTHR23076">
    <property type="entry name" value="METALLOPROTEASE M41 FTSH"/>
    <property type="match status" value="1"/>
</dbReference>
<evidence type="ECO:0000313" key="5">
    <source>
        <dbReference type="EMBL" id="SCO61931.1"/>
    </source>
</evidence>
<dbReference type="AlphaFoldDB" id="A0A0Y9YLI4"/>
<dbReference type="Pfam" id="PF00004">
    <property type="entry name" value="AAA"/>
    <property type="match status" value="1"/>
</dbReference>
<evidence type="ECO:0000313" key="11">
    <source>
        <dbReference type="Proteomes" id="UP000516480"/>
    </source>
</evidence>
<proteinExistence type="predicted"/>
<sequence length="1149" mass="137830">MKMNNDKKTSIEQVMSDYLINLSQFYKNGQSLTEQDNYNNNDKKKNKKDEKINISSHNNIFLKYRKDNSNSEYSRTSISDDLCDIENNKSAYYEQIMNNIFPFKERKIFYNIQKIIKDENSYLYAELDEYLYCYLYILAIKKTFYDIIAQKKIEYEIEKYNENKKKIQDIYMFSPNNEEPSLNINGKYLSCKSLENYTNLENYKTWKTSIKHEVVQRNFPNNIKTEYENEEINKIDKYKIPSNESLTYNSHFNEVGISRQNITCNNNNEHDENLKYDNISNTNSYENINNKTKSIIFEKEDNNDIKKIKKIKQEKRHEKKQNDRFNKNYIIYIFEILKKNKLYWIIPLTIISSVYIYYKLKETVYSFVYNYSMNMYRHMVNIFANNNSNKINNGNNMSIYKDYKHFFHNINKNNIKTIWFDPSNNTFNYFLNKNPGKNTNMIIFNQPKPSNIDINNNDVNNNMHTVYYHDYIMKYLLKNKIYENVEIKLYENINKSSVLDIIKRYSIDVLTYVFSLGSLYYIYGKKLSPFNLDCKIEKKYNNMNSLNEIVLNSETKRDVKSILFIMHFSKLFININNDHIYINHPSNSSILFTGETGTGKTLLAKTIAKELNADFIHISGSSFIELYIGNGASKIRNLFKTAKNNKNPVVVFIDEIDSIGLNRNANDISNNQNHEYAQTLNQLLIEIDSIHEYNNEQLILSYIDGSMCNDNNYEKTLNFVKKKIFQYFLEQNNCKYNINKENKMYNYEGSFNENDGYEMLQYYLNNNFNLKEIEDLFNLKKFKTKKYILLIAATNRYAHLDPVLIRSKRFDKIIHFKMPNLYTRKKLFDFYIDKYISKSSSINIRKSQFGNRISRYIWDANTEYENIDTKKINNSIYYKKKCFNSSNFTEKCFEKYIGYTNIRSHIPIYQHIGNNILTFKQWPIFGKKYNNNYIHFLKTINKMKEKYMNDFIDTYTFSILTHLFNCADIDQLISSIKINKFKKNNPYKITRNMNSILAESIISILHKKFLYDKHVHKIINRKDYIEYNTQANNPINNLNFLYNNIYSEKNYEIHLSKFVEFCDEKCYQKIYEKPFEPKLTLDDLNFFSDFKKIPNNKSVSSEESDFMQNNNFLYIHSILKNDKNYHLPMLWKSIEHFFISIYTEYTYLK</sequence>
<accession>A0A0Y9YLI4</accession>
<dbReference type="GO" id="GO:0005524">
    <property type="term" value="F:ATP binding"/>
    <property type="evidence" value="ECO:0007669"/>
    <property type="project" value="InterPro"/>
</dbReference>
<dbReference type="OrthoDB" id="391872at2759"/>
<evidence type="ECO:0000313" key="6">
    <source>
        <dbReference type="EMBL" id="SCO63735.1"/>
    </source>
</evidence>
<dbReference type="GO" id="GO:0004176">
    <property type="term" value="F:ATP-dependent peptidase activity"/>
    <property type="evidence" value="ECO:0007669"/>
    <property type="project" value="TreeGrafter"/>
</dbReference>
<dbReference type="Proteomes" id="UP000069549">
    <property type="component" value="Chromosome 12"/>
</dbReference>
<dbReference type="PROSITE" id="PS00675">
    <property type="entry name" value="SIGMA54_INTERACT_1"/>
    <property type="match status" value="1"/>
</dbReference>
<dbReference type="Proteomes" id="UP000220214">
    <property type="component" value="Chromosome 12"/>
</dbReference>
<feature type="domain" description="AAA+ ATPase" evidence="1">
    <location>
        <begin position="586"/>
        <end position="820"/>
    </location>
</feature>
<dbReference type="EMBL" id="LT160032">
    <property type="protein sequence ID" value="CXI79020.1"/>
    <property type="molecule type" value="Genomic_DNA"/>
</dbReference>
<evidence type="ECO:0000313" key="4">
    <source>
        <dbReference type="EMBL" id="SCN27311.1"/>
    </source>
</evidence>
<evidence type="ECO:0000313" key="10">
    <source>
        <dbReference type="Proteomes" id="UP000220214"/>
    </source>
</evidence>
<dbReference type="Gene3D" id="3.40.50.300">
    <property type="entry name" value="P-loop containing nucleotide triphosphate hydrolases"/>
    <property type="match status" value="2"/>
</dbReference>
<dbReference type="SMART" id="SM00382">
    <property type="entry name" value="AAA"/>
    <property type="match status" value="1"/>
</dbReference>
<evidence type="ECO:0000313" key="9">
    <source>
        <dbReference type="Proteomes" id="UP000219974"/>
    </source>
</evidence>
<reference evidence="2 7" key="1">
    <citation type="submission" date="2016-02" db="EMBL/GenBank/DDBJ databases">
        <authorList>
            <consortium name="Pathogen Informatics"/>
        </authorList>
    </citation>
    <scope>NUCLEOTIDE SEQUENCE [LARGE SCALE GENOMIC DNA]</scope>
    <source>
        <strain evidence="2 7">K173</strain>
        <strain evidence="3 11">NK65 ny</strain>
        <strain evidence="4 10">NK65e</strain>
        <strain evidence="6 8">SP11 Antwerpcl1</strain>
        <strain evidence="5 9">SP11 RLL</strain>
    </source>
</reference>
<dbReference type="InterPro" id="IPR003959">
    <property type="entry name" value="ATPase_AAA_core"/>
</dbReference>
<dbReference type="Gene3D" id="1.10.8.60">
    <property type="match status" value="1"/>
</dbReference>
<organism evidence="2 7">
    <name type="scientific">Plasmodium berghei</name>
    <dbReference type="NCBI Taxonomy" id="5821"/>
    <lineage>
        <taxon>Eukaryota</taxon>
        <taxon>Sar</taxon>
        <taxon>Alveolata</taxon>
        <taxon>Apicomplexa</taxon>
        <taxon>Aconoidasida</taxon>
        <taxon>Haemosporida</taxon>
        <taxon>Plasmodiidae</taxon>
        <taxon>Plasmodium</taxon>
        <taxon>Plasmodium (Vinckeia)</taxon>
    </lineage>
</organism>
<dbReference type="InterPro" id="IPR027417">
    <property type="entry name" value="P-loop_NTPase"/>
</dbReference>
<evidence type="ECO:0000313" key="8">
    <source>
        <dbReference type="Proteomes" id="UP000219860"/>
    </source>
</evidence>
<dbReference type="Proteomes" id="UP000219860">
    <property type="component" value="Chromosome 12"/>
</dbReference>
<dbReference type="EMBL" id="LT614638">
    <property type="protein sequence ID" value="SCN27311.1"/>
    <property type="molecule type" value="Genomic_DNA"/>
</dbReference>
<dbReference type="InterPro" id="IPR025662">
    <property type="entry name" value="Sigma_54_int_dom_ATP-bd_1"/>
</dbReference>
<gene>
    <name evidence="2" type="ORF">PBK173_000339900</name>
    <name evidence="4" type="ORF">PBNK65E_000330400</name>
    <name evidence="3" type="ORF">PBNK65NY_000330100</name>
    <name evidence="6" type="ORF">PBSP11A_000330300</name>
    <name evidence="5" type="ORF">PBSP11RLL_000330300</name>
</gene>
<dbReference type="EMBL" id="LT608260">
    <property type="protein sequence ID" value="SCO63735.1"/>
    <property type="molecule type" value="Genomic_DNA"/>
</dbReference>
<dbReference type="EMBL" id="LT608148">
    <property type="protein sequence ID" value="SCM25255.1"/>
    <property type="molecule type" value="Genomic_DNA"/>
</dbReference>
<dbReference type="PANTHER" id="PTHR23076:SF97">
    <property type="entry name" value="ATP-DEPENDENT ZINC METALLOPROTEASE YME1L1"/>
    <property type="match status" value="1"/>
</dbReference>
<evidence type="ECO:0000259" key="1">
    <source>
        <dbReference type="SMART" id="SM00382"/>
    </source>
</evidence>
<protein>
    <submittedName>
        <fullName evidence="2">AAA family ATPase, putative</fullName>
    </submittedName>
</protein>
<evidence type="ECO:0000313" key="7">
    <source>
        <dbReference type="Proteomes" id="UP000069549"/>
    </source>
</evidence>
<dbReference type="EMBL" id="LT608276">
    <property type="protein sequence ID" value="SCO61931.1"/>
    <property type="molecule type" value="Genomic_DNA"/>
</dbReference>
<dbReference type="OMA" id="KDYNHFF"/>
<dbReference type="GO" id="GO:0006508">
    <property type="term" value="P:proteolysis"/>
    <property type="evidence" value="ECO:0007669"/>
    <property type="project" value="TreeGrafter"/>
</dbReference>
<dbReference type="VEuPathDB" id="PlasmoDB:PBANKA_1226700"/>
<dbReference type="Proteomes" id="UP000516480">
    <property type="component" value="Chromosome 12"/>
</dbReference>
<dbReference type="InterPro" id="IPR003593">
    <property type="entry name" value="AAA+_ATPase"/>
</dbReference>
<evidence type="ECO:0000313" key="3">
    <source>
        <dbReference type="EMBL" id="SCM25255.1"/>
    </source>
</evidence>